<sequence length="89" mass="9661">MSAPDTNTKKQARRHWPPLLAFLLVVCFGVGIILYWTMEETATAPETEQTAPAMQPPSAEEMNEGDVDAPPSAPQTEITPDPVNPGLDE</sequence>
<keyword evidence="2" id="KW-1133">Transmembrane helix</keyword>
<evidence type="ECO:0000256" key="2">
    <source>
        <dbReference type="SAM" id="Phobius"/>
    </source>
</evidence>
<evidence type="ECO:0000313" key="3">
    <source>
        <dbReference type="EMBL" id="AJE49072.1"/>
    </source>
</evidence>
<feature type="transmembrane region" description="Helical" evidence="2">
    <location>
        <begin position="19"/>
        <end position="38"/>
    </location>
</feature>
<proteinExistence type="predicted"/>
<gene>
    <name evidence="3" type="ORF">P73_4357</name>
</gene>
<organism evidence="3 4">
    <name type="scientific">Celeribacter indicus</name>
    <dbReference type="NCBI Taxonomy" id="1208324"/>
    <lineage>
        <taxon>Bacteria</taxon>
        <taxon>Pseudomonadati</taxon>
        <taxon>Pseudomonadota</taxon>
        <taxon>Alphaproteobacteria</taxon>
        <taxon>Rhodobacterales</taxon>
        <taxon>Roseobacteraceae</taxon>
        <taxon>Celeribacter</taxon>
    </lineage>
</organism>
<keyword evidence="4" id="KW-1185">Reference proteome</keyword>
<evidence type="ECO:0000256" key="1">
    <source>
        <dbReference type="SAM" id="MobiDB-lite"/>
    </source>
</evidence>
<name>A0A0B5E9P9_9RHOB</name>
<dbReference type="Proteomes" id="UP000031521">
    <property type="component" value="Chromosome"/>
</dbReference>
<dbReference type="EMBL" id="CP004393">
    <property type="protein sequence ID" value="AJE49072.1"/>
    <property type="molecule type" value="Genomic_DNA"/>
</dbReference>
<keyword evidence="2" id="KW-0812">Transmembrane</keyword>
<reference evidence="3 4" key="1">
    <citation type="journal article" date="2014" name="Int. J. Syst. Evol. Microbiol.">
        <title>Celeribacter indicus sp. nov., a polycyclic aromatic hydrocarbon-degrading bacterium from deep-sea sediment and reclassification of Huaishuia halophila as Celeribacter halophilus comb. nov.</title>
        <authorList>
            <person name="Lai Q."/>
            <person name="Cao J."/>
            <person name="Yuan J."/>
            <person name="Li F."/>
            <person name="Shao Z."/>
        </authorList>
    </citation>
    <scope>NUCLEOTIDE SEQUENCE [LARGE SCALE GENOMIC DNA]</scope>
    <source>
        <strain evidence="3">P73</strain>
    </source>
</reference>
<dbReference type="HOGENOM" id="CLU_2493754_0_0_5"/>
<dbReference type="KEGG" id="cid:P73_4357"/>
<dbReference type="RefSeq" id="WP_043871234.1">
    <property type="nucleotide sequence ID" value="NZ_CP004393.1"/>
</dbReference>
<feature type="region of interest" description="Disordered" evidence="1">
    <location>
        <begin position="45"/>
        <end position="89"/>
    </location>
</feature>
<dbReference type="AlphaFoldDB" id="A0A0B5E9P9"/>
<dbReference type="STRING" id="1208324.P73_4357"/>
<evidence type="ECO:0000313" key="4">
    <source>
        <dbReference type="Proteomes" id="UP000031521"/>
    </source>
</evidence>
<protein>
    <submittedName>
        <fullName evidence="3">Uncharacterized protein</fullName>
    </submittedName>
</protein>
<accession>A0A0B5E9P9</accession>
<keyword evidence="2" id="KW-0472">Membrane</keyword>